<evidence type="ECO:0000313" key="1">
    <source>
        <dbReference type="EMBL" id="KKL16219.1"/>
    </source>
</evidence>
<dbReference type="EMBL" id="LAZR01039752">
    <property type="protein sequence ID" value="KKL16219.1"/>
    <property type="molecule type" value="Genomic_DNA"/>
</dbReference>
<proteinExistence type="predicted"/>
<protein>
    <submittedName>
        <fullName evidence="1">Uncharacterized protein</fullName>
    </submittedName>
</protein>
<dbReference type="AlphaFoldDB" id="A0A0F9B2T2"/>
<sequence>MLYKCRCNHIINDGMKEKLKGKGQLPFIDNCFGCDSKYLPTRKLIHYFRYYFQKKKFRLV</sequence>
<accession>A0A0F9B2T2</accession>
<organism evidence="1">
    <name type="scientific">marine sediment metagenome</name>
    <dbReference type="NCBI Taxonomy" id="412755"/>
    <lineage>
        <taxon>unclassified sequences</taxon>
        <taxon>metagenomes</taxon>
        <taxon>ecological metagenomes</taxon>
    </lineage>
</organism>
<reference evidence="1" key="1">
    <citation type="journal article" date="2015" name="Nature">
        <title>Complex archaea that bridge the gap between prokaryotes and eukaryotes.</title>
        <authorList>
            <person name="Spang A."/>
            <person name="Saw J.H."/>
            <person name="Jorgensen S.L."/>
            <person name="Zaremba-Niedzwiedzka K."/>
            <person name="Martijn J."/>
            <person name="Lind A.E."/>
            <person name="van Eijk R."/>
            <person name="Schleper C."/>
            <person name="Guy L."/>
            <person name="Ettema T.J."/>
        </authorList>
    </citation>
    <scope>NUCLEOTIDE SEQUENCE</scope>
</reference>
<comment type="caution">
    <text evidence="1">The sequence shown here is derived from an EMBL/GenBank/DDBJ whole genome shotgun (WGS) entry which is preliminary data.</text>
</comment>
<gene>
    <name evidence="1" type="ORF">LCGC14_2497810</name>
</gene>
<name>A0A0F9B2T2_9ZZZZ</name>